<proteinExistence type="predicted"/>
<organism evidence="2 3">
    <name type="scientific">Candidatus Staskawiczbacteria bacterium RIFCSPHIGHO2_12_FULL_38_11</name>
    <dbReference type="NCBI Taxonomy" id="1802209"/>
    <lineage>
        <taxon>Bacteria</taxon>
        <taxon>Candidatus Staskawicziibacteriota</taxon>
    </lineage>
</organism>
<sequence>MQKPKEQRVEVLIDVQNLYYSARNLYGQKVNFGEVLKTGVSGRKFIRSFAYVVRTKTGEEKPFFDALTKLGIETRVRDLQEFYGGAKKADWDVGIVIDAIRTAASLDVIVLASGDGDFIPLVEYLKNQGKRVEVVSFGKTTSLKLKEAADEFIDLDLEPNKFLLKK</sequence>
<dbReference type="PANTHER" id="PTHR35458:SF8">
    <property type="entry name" value="SLR0650 PROTEIN"/>
    <property type="match status" value="1"/>
</dbReference>
<dbReference type="Pfam" id="PF01936">
    <property type="entry name" value="NYN"/>
    <property type="match status" value="1"/>
</dbReference>
<evidence type="ECO:0000259" key="1">
    <source>
        <dbReference type="Pfam" id="PF01936"/>
    </source>
</evidence>
<dbReference type="Gene3D" id="3.40.50.1010">
    <property type="entry name" value="5'-nuclease"/>
    <property type="match status" value="1"/>
</dbReference>
<dbReference type="EMBL" id="MHOV01000030">
    <property type="protein sequence ID" value="OGZ69659.1"/>
    <property type="molecule type" value="Genomic_DNA"/>
</dbReference>
<dbReference type="InterPro" id="IPR021139">
    <property type="entry name" value="NYN"/>
</dbReference>
<protein>
    <recommendedName>
        <fullName evidence="1">NYN domain-containing protein</fullName>
    </recommendedName>
</protein>
<dbReference type="InterPro" id="IPR047140">
    <property type="entry name" value="LabA"/>
</dbReference>
<name>A0A1G2I4P8_9BACT</name>
<gene>
    <name evidence="2" type="ORF">A3F47_02285</name>
</gene>
<accession>A0A1G2I4P8</accession>
<dbReference type="GO" id="GO:0004540">
    <property type="term" value="F:RNA nuclease activity"/>
    <property type="evidence" value="ECO:0007669"/>
    <property type="project" value="InterPro"/>
</dbReference>
<dbReference type="PANTHER" id="PTHR35458">
    <property type="entry name" value="SLR0755 PROTEIN"/>
    <property type="match status" value="1"/>
</dbReference>
<dbReference type="AlphaFoldDB" id="A0A1G2I4P8"/>
<reference evidence="2 3" key="1">
    <citation type="journal article" date="2016" name="Nat. Commun.">
        <title>Thousands of microbial genomes shed light on interconnected biogeochemical processes in an aquifer system.</title>
        <authorList>
            <person name="Anantharaman K."/>
            <person name="Brown C.T."/>
            <person name="Hug L.A."/>
            <person name="Sharon I."/>
            <person name="Castelle C.J."/>
            <person name="Probst A.J."/>
            <person name="Thomas B.C."/>
            <person name="Singh A."/>
            <person name="Wilkins M.J."/>
            <person name="Karaoz U."/>
            <person name="Brodie E.L."/>
            <person name="Williams K.H."/>
            <person name="Hubbard S.S."/>
            <person name="Banfield J.F."/>
        </authorList>
    </citation>
    <scope>NUCLEOTIDE SEQUENCE [LARGE SCALE GENOMIC DNA]</scope>
</reference>
<comment type="caution">
    <text evidence="2">The sequence shown here is derived from an EMBL/GenBank/DDBJ whole genome shotgun (WGS) entry which is preliminary data.</text>
</comment>
<evidence type="ECO:0000313" key="3">
    <source>
        <dbReference type="Proteomes" id="UP000179214"/>
    </source>
</evidence>
<dbReference type="CDD" id="cd10911">
    <property type="entry name" value="PIN_LabA"/>
    <property type="match status" value="1"/>
</dbReference>
<dbReference type="Proteomes" id="UP000179214">
    <property type="component" value="Unassembled WGS sequence"/>
</dbReference>
<evidence type="ECO:0000313" key="2">
    <source>
        <dbReference type="EMBL" id="OGZ69659.1"/>
    </source>
</evidence>
<feature type="domain" description="NYN" evidence="1">
    <location>
        <begin position="8"/>
        <end position="156"/>
    </location>
</feature>